<name>A0A1E3QXY4_9ASCO</name>
<dbReference type="Proteomes" id="UP000094336">
    <property type="component" value="Unassembled WGS sequence"/>
</dbReference>
<evidence type="ECO:0000313" key="2">
    <source>
        <dbReference type="Proteomes" id="UP000094336"/>
    </source>
</evidence>
<proteinExistence type="predicted"/>
<protein>
    <submittedName>
        <fullName evidence="1">Uncharacterized protein</fullName>
    </submittedName>
</protein>
<feature type="non-terminal residue" evidence="1">
    <location>
        <position position="65"/>
    </location>
</feature>
<reference evidence="2" key="1">
    <citation type="submission" date="2016-05" db="EMBL/GenBank/DDBJ databases">
        <title>Comparative genomics of biotechnologically important yeasts.</title>
        <authorList>
            <consortium name="DOE Joint Genome Institute"/>
            <person name="Riley R."/>
            <person name="Haridas S."/>
            <person name="Wolfe K.H."/>
            <person name="Lopes M.R."/>
            <person name="Hittinger C.T."/>
            <person name="Goker M."/>
            <person name="Salamov A."/>
            <person name="Wisecaver J."/>
            <person name="Long T.M."/>
            <person name="Aerts A.L."/>
            <person name="Barry K."/>
            <person name="Choi C."/>
            <person name="Clum A."/>
            <person name="Coughlan A.Y."/>
            <person name="Deshpande S."/>
            <person name="Douglass A.P."/>
            <person name="Hanson S.J."/>
            <person name="Klenk H.-P."/>
            <person name="Labutti K."/>
            <person name="Lapidus A."/>
            <person name="Lindquist E."/>
            <person name="Lipzen A."/>
            <person name="Meier-Kolthoff J.P."/>
            <person name="Ohm R.A."/>
            <person name="Otillar R.P."/>
            <person name="Pangilinan J."/>
            <person name="Peng Y."/>
            <person name="Rokas A."/>
            <person name="Rosa C.A."/>
            <person name="Scheuner C."/>
            <person name="Sibirny A.A."/>
            <person name="Slot J.C."/>
            <person name="Stielow J.B."/>
            <person name="Sun H."/>
            <person name="Kurtzman C.P."/>
            <person name="Blackwell M."/>
            <person name="Grigoriev I.V."/>
            <person name="Jeffries T.W."/>
        </authorList>
    </citation>
    <scope>NUCLEOTIDE SEQUENCE [LARGE SCALE GENOMIC DNA]</scope>
    <source>
        <strain evidence="2">NRRL Y-12698</strain>
    </source>
</reference>
<evidence type="ECO:0000313" key="1">
    <source>
        <dbReference type="EMBL" id="ODQ82519.1"/>
    </source>
</evidence>
<sequence length="65" mass="7576">MAWTFERSLGWLDSSPRENLRVWERQKGIGKLLSSRNCTAHNRLMPGNNKLALKFLGRNILNTFM</sequence>
<organism evidence="1 2">
    <name type="scientific">Babjeviella inositovora NRRL Y-12698</name>
    <dbReference type="NCBI Taxonomy" id="984486"/>
    <lineage>
        <taxon>Eukaryota</taxon>
        <taxon>Fungi</taxon>
        <taxon>Dikarya</taxon>
        <taxon>Ascomycota</taxon>
        <taxon>Saccharomycotina</taxon>
        <taxon>Pichiomycetes</taxon>
        <taxon>Serinales incertae sedis</taxon>
        <taxon>Babjeviella</taxon>
    </lineage>
</organism>
<gene>
    <name evidence="1" type="ORF">BABINDRAFT_159091</name>
</gene>
<accession>A0A1E3QXY4</accession>
<dbReference type="GeneID" id="30145309"/>
<dbReference type="RefSeq" id="XP_018987847.1">
    <property type="nucleotide sequence ID" value="XM_019127456.1"/>
</dbReference>
<dbReference type="AlphaFoldDB" id="A0A1E3QXY4"/>
<dbReference type="EMBL" id="KV454426">
    <property type="protein sequence ID" value="ODQ82519.1"/>
    <property type="molecule type" value="Genomic_DNA"/>
</dbReference>
<keyword evidence="2" id="KW-1185">Reference proteome</keyword>